<dbReference type="EMBL" id="JBBNAE010000006">
    <property type="protein sequence ID" value="KAK9116457.1"/>
    <property type="molecule type" value="Genomic_DNA"/>
</dbReference>
<dbReference type="AlphaFoldDB" id="A0AAP0IJB7"/>
<gene>
    <name evidence="1" type="ORF">Sjap_015404</name>
</gene>
<keyword evidence="2" id="KW-1185">Reference proteome</keyword>
<accession>A0AAP0IJB7</accession>
<sequence length="82" mass="9635">MYLVMQSRRILTFERLFEHILDPWNTSPPIAREPIRGTLHVHFSRACATTYRGTGSYQCRGGTPFRYTMTKELLTSLHKFRS</sequence>
<protein>
    <submittedName>
        <fullName evidence="1">Uncharacterized protein</fullName>
    </submittedName>
</protein>
<evidence type="ECO:0000313" key="1">
    <source>
        <dbReference type="EMBL" id="KAK9116457.1"/>
    </source>
</evidence>
<reference evidence="1 2" key="1">
    <citation type="submission" date="2024-01" db="EMBL/GenBank/DDBJ databases">
        <title>Genome assemblies of Stephania.</title>
        <authorList>
            <person name="Yang L."/>
        </authorList>
    </citation>
    <scope>NUCLEOTIDE SEQUENCE [LARGE SCALE GENOMIC DNA]</scope>
    <source>
        <strain evidence="1">QJT</strain>
        <tissue evidence="1">Leaf</tissue>
    </source>
</reference>
<comment type="caution">
    <text evidence="1">The sequence shown here is derived from an EMBL/GenBank/DDBJ whole genome shotgun (WGS) entry which is preliminary data.</text>
</comment>
<dbReference type="Proteomes" id="UP001417504">
    <property type="component" value="Unassembled WGS sequence"/>
</dbReference>
<proteinExistence type="predicted"/>
<organism evidence="1 2">
    <name type="scientific">Stephania japonica</name>
    <dbReference type="NCBI Taxonomy" id="461633"/>
    <lineage>
        <taxon>Eukaryota</taxon>
        <taxon>Viridiplantae</taxon>
        <taxon>Streptophyta</taxon>
        <taxon>Embryophyta</taxon>
        <taxon>Tracheophyta</taxon>
        <taxon>Spermatophyta</taxon>
        <taxon>Magnoliopsida</taxon>
        <taxon>Ranunculales</taxon>
        <taxon>Menispermaceae</taxon>
        <taxon>Menispermoideae</taxon>
        <taxon>Cissampelideae</taxon>
        <taxon>Stephania</taxon>
    </lineage>
</organism>
<evidence type="ECO:0000313" key="2">
    <source>
        <dbReference type="Proteomes" id="UP001417504"/>
    </source>
</evidence>
<name>A0AAP0IJB7_9MAGN</name>